<accession>A0ABP5EQQ8</accession>
<evidence type="ECO:0000313" key="3">
    <source>
        <dbReference type="EMBL" id="GAA2005168.1"/>
    </source>
</evidence>
<dbReference type="PANTHER" id="PTHR48098">
    <property type="entry name" value="ENTEROCHELIN ESTERASE-RELATED"/>
    <property type="match status" value="1"/>
</dbReference>
<dbReference type="InterPro" id="IPR029058">
    <property type="entry name" value="AB_hydrolase_fold"/>
</dbReference>
<organism evidence="3 4">
    <name type="scientific">Catenulispora subtropica</name>
    <dbReference type="NCBI Taxonomy" id="450798"/>
    <lineage>
        <taxon>Bacteria</taxon>
        <taxon>Bacillati</taxon>
        <taxon>Actinomycetota</taxon>
        <taxon>Actinomycetes</taxon>
        <taxon>Catenulisporales</taxon>
        <taxon>Catenulisporaceae</taxon>
        <taxon>Catenulispora</taxon>
    </lineage>
</organism>
<dbReference type="GO" id="GO:0016787">
    <property type="term" value="F:hydrolase activity"/>
    <property type="evidence" value="ECO:0007669"/>
    <property type="project" value="UniProtKB-KW"/>
</dbReference>
<evidence type="ECO:0000256" key="2">
    <source>
        <dbReference type="SAM" id="SignalP"/>
    </source>
</evidence>
<keyword evidence="4" id="KW-1185">Reference proteome</keyword>
<gene>
    <name evidence="3" type="ORF">GCM10009838_84210</name>
</gene>
<dbReference type="InterPro" id="IPR000801">
    <property type="entry name" value="Esterase-like"/>
</dbReference>
<feature type="signal peptide" evidence="2">
    <location>
        <begin position="1"/>
        <end position="29"/>
    </location>
</feature>
<dbReference type="EMBL" id="BAAAQM010000085">
    <property type="protein sequence ID" value="GAA2005168.1"/>
    <property type="molecule type" value="Genomic_DNA"/>
</dbReference>
<keyword evidence="2" id="KW-0732">Signal</keyword>
<sequence length="606" mass="66565">MRRRFPWQRRTTILLALVMALIGATVAAARPRHDLKFAVSFPSATRTTAADGRAFVIVSTDASSDPRDQIDIVNGVPYWGRNVDGLRPGHAVTLDTGPETYGYPRESLNQLPPGRYYVQAFFNVYDTFHRGDGSTVKLHMPCGDGQNMFDSPQNMYSTPQWITITGDEDQPVKLTLDHVITPNDPVPAGGTCQQGNPAETEHVKRVKILSPKLSAFWGRPMYIGANVLLPAGYDDPANANVRYPVEYHFAHFTEKAPHGFREDGGNDFSKFWLAPSSPKFISVEVREENPFYDSSYVVDSPNTGPYGSATAQELIPALDQQFRTIAAPWARVTSGGSTGGWEALASLVFNPDVYGGTFAGYPDPVDFHRHQIVDVYDDANAYNTYRQWDTPTQRPDSRTAAGDTTYNMAQENLWELALGDHDRSGGAWAIWEAVYGVQGKDGYPALVWNKRTGDIDHSVANQWKPKDLDAKLAAEWPTLGPKLRGEIHMYVGDMDTYFLNDAVELLQKNLAAQTSPPSDATFTYGREKQHGWSPYTDAQWFSVYAAYVASKAPAGTDVSAWRGAVAAGGTMKAATADTASTMSALLPPTMDGGVIQQSDTGRGLPR</sequence>
<dbReference type="Proteomes" id="UP001499854">
    <property type="component" value="Unassembled WGS sequence"/>
</dbReference>
<feature type="region of interest" description="Disordered" evidence="1">
    <location>
        <begin position="587"/>
        <end position="606"/>
    </location>
</feature>
<dbReference type="SUPFAM" id="SSF53474">
    <property type="entry name" value="alpha/beta-Hydrolases"/>
    <property type="match status" value="1"/>
</dbReference>
<evidence type="ECO:0000313" key="4">
    <source>
        <dbReference type="Proteomes" id="UP001499854"/>
    </source>
</evidence>
<proteinExistence type="predicted"/>
<dbReference type="PANTHER" id="PTHR48098:SF3">
    <property type="entry name" value="IRON(III) ENTEROBACTIN ESTERASE"/>
    <property type="match status" value="1"/>
</dbReference>
<dbReference type="Pfam" id="PF00756">
    <property type="entry name" value="Esterase"/>
    <property type="match status" value="1"/>
</dbReference>
<name>A0ABP5EQQ8_9ACTN</name>
<reference evidence="4" key="1">
    <citation type="journal article" date="2019" name="Int. J. Syst. Evol. Microbiol.">
        <title>The Global Catalogue of Microorganisms (GCM) 10K type strain sequencing project: providing services to taxonomists for standard genome sequencing and annotation.</title>
        <authorList>
            <consortium name="The Broad Institute Genomics Platform"/>
            <consortium name="The Broad Institute Genome Sequencing Center for Infectious Disease"/>
            <person name="Wu L."/>
            <person name="Ma J."/>
        </authorList>
    </citation>
    <scope>NUCLEOTIDE SEQUENCE [LARGE SCALE GENOMIC DNA]</scope>
    <source>
        <strain evidence="4">JCM 16013</strain>
    </source>
</reference>
<comment type="caution">
    <text evidence="3">The sequence shown here is derived from an EMBL/GenBank/DDBJ whole genome shotgun (WGS) entry which is preliminary data.</text>
</comment>
<dbReference type="Gene3D" id="3.40.50.1820">
    <property type="entry name" value="alpha/beta hydrolase"/>
    <property type="match status" value="1"/>
</dbReference>
<dbReference type="InterPro" id="IPR050583">
    <property type="entry name" value="Mycobacterial_A85_antigen"/>
</dbReference>
<keyword evidence="3" id="KW-0378">Hydrolase</keyword>
<feature type="chain" id="PRO_5045868772" evidence="2">
    <location>
        <begin position="30"/>
        <end position="606"/>
    </location>
</feature>
<dbReference type="RefSeq" id="WP_344662842.1">
    <property type="nucleotide sequence ID" value="NZ_BAAAQM010000085.1"/>
</dbReference>
<evidence type="ECO:0000256" key="1">
    <source>
        <dbReference type="SAM" id="MobiDB-lite"/>
    </source>
</evidence>
<protein>
    <submittedName>
        <fullName evidence="3">Alpha/beta hydrolase-fold protein</fullName>
    </submittedName>
</protein>